<sequence length="70" mass="7892">MNLYGVKPRLERAAQPAHVRQKQPKAQKPPQRKPPKAPEDPTKSYCWFHRSYGPGARSCGKSRTYVTGNG</sequence>
<gene>
    <name evidence="2" type="ORF">ECPE_LOCUS15626</name>
</gene>
<organism evidence="4">
    <name type="scientific">Echinostoma caproni</name>
    <dbReference type="NCBI Taxonomy" id="27848"/>
    <lineage>
        <taxon>Eukaryota</taxon>
        <taxon>Metazoa</taxon>
        <taxon>Spiralia</taxon>
        <taxon>Lophotrochozoa</taxon>
        <taxon>Platyhelminthes</taxon>
        <taxon>Trematoda</taxon>
        <taxon>Digenea</taxon>
        <taxon>Plagiorchiida</taxon>
        <taxon>Echinostomata</taxon>
        <taxon>Echinostomatoidea</taxon>
        <taxon>Echinostomatidae</taxon>
        <taxon>Echinostoma</taxon>
    </lineage>
</organism>
<feature type="compositionally biased region" description="Basic residues" evidence="1">
    <location>
        <begin position="19"/>
        <end position="35"/>
    </location>
</feature>
<dbReference type="WBParaSite" id="ECPE_0001566701-mRNA-1">
    <property type="protein sequence ID" value="ECPE_0001566701-mRNA-1"/>
    <property type="gene ID" value="ECPE_0001566701"/>
</dbReference>
<feature type="region of interest" description="Disordered" evidence="1">
    <location>
        <begin position="1"/>
        <end position="44"/>
    </location>
</feature>
<name>A0A183B8U2_9TREM</name>
<reference evidence="2 3" key="2">
    <citation type="submission" date="2018-11" db="EMBL/GenBank/DDBJ databases">
        <authorList>
            <consortium name="Pathogen Informatics"/>
        </authorList>
    </citation>
    <scope>NUCLEOTIDE SEQUENCE [LARGE SCALE GENOMIC DNA]</scope>
    <source>
        <strain evidence="2 3">Egypt</strain>
    </source>
</reference>
<evidence type="ECO:0000313" key="3">
    <source>
        <dbReference type="Proteomes" id="UP000272942"/>
    </source>
</evidence>
<evidence type="ECO:0000313" key="4">
    <source>
        <dbReference type="WBParaSite" id="ECPE_0001566701-mRNA-1"/>
    </source>
</evidence>
<dbReference type="Proteomes" id="UP000272942">
    <property type="component" value="Unassembled WGS sequence"/>
</dbReference>
<evidence type="ECO:0000313" key="2">
    <source>
        <dbReference type="EMBL" id="VDP92898.1"/>
    </source>
</evidence>
<proteinExistence type="predicted"/>
<dbReference type="EMBL" id="UZAN01061220">
    <property type="protein sequence ID" value="VDP92898.1"/>
    <property type="molecule type" value="Genomic_DNA"/>
</dbReference>
<keyword evidence="3" id="KW-1185">Reference proteome</keyword>
<dbReference type="AlphaFoldDB" id="A0A183B8U2"/>
<evidence type="ECO:0000256" key="1">
    <source>
        <dbReference type="SAM" id="MobiDB-lite"/>
    </source>
</evidence>
<reference evidence="4" key="1">
    <citation type="submission" date="2016-06" db="UniProtKB">
        <authorList>
            <consortium name="WormBaseParasite"/>
        </authorList>
    </citation>
    <scope>IDENTIFICATION</scope>
</reference>
<protein>
    <submittedName>
        <fullName evidence="2 4">Uncharacterized protein</fullName>
    </submittedName>
</protein>
<accession>A0A183B8U2</accession>